<proteinExistence type="predicted"/>
<reference evidence="2" key="4">
    <citation type="submission" date="2019-05" db="EMBL/GenBank/DDBJ databases">
        <authorList>
            <consortium name="Pathogen Informatics"/>
        </authorList>
    </citation>
    <scope>NUCLEOTIDE SEQUENCE</scope>
    <source>
        <strain evidence="2">17X</strain>
    </source>
</reference>
<dbReference type="VEuPathDB" id="PlasmoDB:Py17XNL_001401345"/>
<dbReference type="OrthoDB" id="377316at2759"/>
<dbReference type="AlphaFoldDB" id="A0A077YBJ0"/>
<name>A0A077YBJ0_PLAYE</name>
<dbReference type="RefSeq" id="XP_726803.1">
    <property type="nucleotide sequence ID" value="XM_721710.1"/>
</dbReference>
<sequence length="355" mass="42276">MITSLDVVHELLTTIYYEIFSRKRNEIVKYDILLFIDDYYYFDVLNKISRDINELDNTCTIIENTNFNEIFTNFCKSRNYIINNKTYSTENEKRIDFLHEICSDLLCLIYENGKNGKSGKNCQSGQNRVISKCENNKNKESKHLKTINKNLIEIYNLTNYPNKPIDNMNKNDIKTILDSNKIKFKNNDIIIMEKINEEKENLLTKVLEKYNNEYELRYYYLFLNNMLTIQTMFTSPLVNIYSKEIQNIIKKIIQVKNNIYIPINIYDILSFQYEQIIFNKSSYNNLITPVKKIKIVDDVIERGGIPTEFSKNEIITDLINANMALKDKYNKSRKQSETGFSNKYRVNNYYNSRRY</sequence>
<dbReference type="VEuPathDB" id="PlasmoDB:PY06202"/>
<dbReference type="EMBL" id="LM993668">
    <property type="protein sequence ID" value="VTZ81825.1"/>
    <property type="molecule type" value="Genomic_DNA"/>
</dbReference>
<dbReference type="Proteomes" id="UP000072904">
    <property type="component" value="Chromosome 14"/>
</dbReference>
<gene>
    <name evidence="2" type="ORF">PY17X_1451600</name>
    <name evidence="1" type="ORF">PYYM_1453100</name>
</gene>
<organism evidence="1 4">
    <name type="scientific">Plasmodium yoelii</name>
    <dbReference type="NCBI Taxonomy" id="5861"/>
    <lineage>
        <taxon>Eukaryota</taxon>
        <taxon>Sar</taxon>
        <taxon>Alveolata</taxon>
        <taxon>Apicomplexa</taxon>
        <taxon>Aconoidasida</taxon>
        <taxon>Haemosporida</taxon>
        <taxon>Plasmodiidae</taxon>
        <taxon>Plasmodium</taxon>
        <taxon>Plasmodium (Vinckeia)</taxon>
    </lineage>
</organism>
<reference evidence="2" key="2">
    <citation type="submission" date="2014-05" db="EMBL/GenBank/DDBJ databases">
        <authorList>
            <person name="Aslett M.A."/>
            <person name="De Silva N."/>
        </authorList>
    </citation>
    <scope>NUCLEOTIDE SEQUENCE</scope>
    <source>
        <strain evidence="2">17X</strain>
    </source>
</reference>
<accession>A0A077YBJ0</accession>
<evidence type="ECO:0000313" key="1">
    <source>
        <dbReference type="EMBL" id="CDU20860.1"/>
    </source>
</evidence>
<dbReference type="KEGG" id="pyo:PY17X_1451600"/>
<evidence type="ECO:0000313" key="2">
    <source>
        <dbReference type="EMBL" id="VTZ81825.1"/>
    </source>
</evidence>
<evidence type="ECO:0000313" key="3">
    <source>
        <dbReference type="Proteomes" id="UP000072874"/>
    </source>
</evidence>
<dbReference type="VEuPathDB" id="PlasmoDB:PY17X_1451600"/>
<reference evidence="1" key="3">
    <citation type="submission" date="2014-05" db="EMBL/GenBank/DDBJ databases">
        <authorList>
            <person name="Aslett A.Martin."/>
            <person name="De Silva Nishadi"/>
        </authorList>
    </citation>
    <scope>NUCLEOTIDE SEQUENCE</scope>
    <source>
        <strain evidence="1">YM</strain>
    </source>
</reference>
<dbReference type="Proteomes" id="UP000072874">
    <property type="component" value="Chromosome 14"/>
</dbReference>
<evidence type="ECO:0000313" key="4">
    <source>
        <dbReference type="Proteomes" id="UP000072904"/>
    </source>
</evidence>
<dbReference type="GeneID" id="3792143"/>
<protein>
    <submittedName>
        <fullName evidence="1">Uncharacterized protein</fullName>
    </submittedName>
</protein>
<dbReference type="EMBL" id="LK934642">
    <property type="protein sequence ID" value="CDU20860.1"/>
    <property type="molecule type" value="Genomic_DNA"/>
</dbReference>
<dbReference type="OMA" id="YELRYYY"/>
<dbReference type="VEuPathDB" id="PlasmoDB:PYYM_1453100"/>
<reference evidence="3 4" key="1">
    <citation type="journal article" date="2014" name="BMC Biol.">
        <title>A comprehensive evaluation of rodent malaria parasite genomes and gene expression.</title>
        <authorList>
            <person name="Otto T.D."/>
            <person name="Bohme U."/>
            <person name="Jackson A.P."/>
            <person name="Hunt M."/>
            <person name="Franke-Fayard B."/>
            <person name="Hoeijmakers W.A."/>
            <person name="Religa A.A."/>
            <person name="Robertson L."/>
            <person name="Sanders M."/>
            <person name="Ogun S.A."/>
            <person name="Cunningham D."/>
            <person name="Erhart A."/>
            <person name="Billker O."/>
            <person name="Khan S.M."/>
            <person name="Stunnenberg H.G."/>
            <person name="Langhorne J."/>
            <person name="Holder A.A."/>
            <person name="Waters A.P."/>
            <person name="Newbold C.I."/>
            <person name="Pain A."/>
            <person name="Berriman M."/>
            <person name="Janse C.J."/>
        </authorList>
    </citation>
    <scope>NUCLEOTIDE SEQUENCE [LARGE SCALE GENOMIC DNA]</scope>
    <source>
        <strain evidence="2 3">17X</strain>
        <strain evidence="1 4">YM</strain>
    </source>
</reference>